<evidence type="ECO:0000313" key="3">
    <source>
        <dbReference type="Proteomes" id="UP000324222"/>
    </source>
</evidence>
<gene>
    <name evidence="2" type="ORF">E2C01_093649</name>
</gene>
<organism evidence="2 3">
    <name type="scientific">Portunus trituberculatus</name>
    <name type="common">Swimming crab</name>
    <name type="synonym">Neptunus trituberculatus</name>
    <dbReference type="NCBI Taxonomy" id="210409"/>
    <lineage>
        <taxon>Eukaryota</taxon>
        <taxon>Metazoa</taxon>
        <taxon>Ecdysozoa</taxon>
        <taxon>Arthropoda</taxon>
        <taxon>Crustacea</taxon>
        <taxon>Multicrustacea</taxon>
        <taxon>Malacostraca</taxon>
        <taxon>Eumalacostraca</taxon>
        <taxon>Eucarida</taxon>
        <taxon>Decapoda</taxon>
        <taxon>Pleocyemata</taxon>
        <taxon>Brachyura</taxon>
        <taxon>Eubrachyura</taxon>
        <taxon>Portunoidea</taxon>
        <taxon>Portunidae</taxon>
        <taxon>Portuninae</taxon>
        <taxon>Portunus</taxon>
    </lineage>
</organism>
<feature type="compositionally biased region" description="Polar residues" evidence="1">
    <location>
        <begin position="15"/>
        <end position="29"/>
    </location>
</feature>
<accession>A0A5B7JVE0</accession>
<evidence type="ECO:0000313" key="2">
    <source>
        <dbReference type="EMBL" id="MPC98286.1"/>
    </source>
</evidence>
<sequence>MYRWREGGQGRHSLHAQTDASLDSRSALPTTLLSRKDVGVLEKLNTPRSR</sequence>
<evidence type="ECO:0000256" key="1">
    <source>
        <dbReference type="SAM" id="MobiDB-lite"/>
    </source>
</evidence>
<keyword evidence="3" id="KW-1185">Reference proteome</keyword>
<protein>
    <submittedName>
        <fullName evidence="2">Uncharacterized protein</fullName>
    </submittedName>
</protein>
<feature type="region of interest" description="Disordered" evidence="1">
    <location>
        <begin position="1"/>
        <end position="29"/>
    </location>
</feature>
<comment type="caution">
    <text evidence="2">The sequence shown here is derived from an EMBL/GenBank/DDBJ whole genome shotgun (WGS) entry which is preliminary data.</text>
</comment>
<dbReference type="EMBL" id="VSRR010113442">
    <property type="protein sequence ID" value="MPC98286.1"/>
    <property type="molecule type" value="Genomic_DNA"/>
</dbReference>
<dbReference type="Proteomes" id="UP000324222">
    <property type="component" value="Unassembled WGS sequence"/>
</dbReference>
<dbReference type="AlphaFoldDB" id="A0A5B7JVE0"/>
<reference evidence="2 3" key="1">
    <citation type="submission" date="2019-05" db="EMBL/GenBank/DDBJ databases">
        <title>Another draft genome of Portunus trituberculatus and its Hox gene families provides insights of decapod evolution.</title>
        <authorList>
            <person name="Jeong J.-H."/>
            <person name="Song I."/>
            <person name="Kim S."/>
            <person name="Choi T."/>
            <person name="Kim D."/>
            <person name="Ryu S."/>
            <person name="Kim W."/>
        </authorList>
    </citation>
    <scope>NUCLEOTIDE SEQUENCE [LARGE SCALE GENOMIC DNA]</scope>
    <source>
        <tissue evidence="2">Muscle</tissue>
    </source>
</reference>
<name>A0A5B7JVE0_PORTR</name>
<proteinExistence type="predicted"/>